<organism evidence="2 3">
    <name type="scientific">Belnapia arida</name>
    <dbReference type="NCBI Taxonomy" id="2804533"/>
    <lineage>
        <taxon>Bacteria</taxon>
        <taxon>Pseudomonadati</taxon>
        <taxon>Pseudomonadota</taxon>
        <taxon>Alphaproteobacteria</taxon>
        <taxon>Acetobacterales</taxon>
        <taxon>Roseomonadaceae</taxon>
        <taxon>Belnapia</taxon>
    </lineage>
</organism>
<dbReference type="InterPro" id="IPR011051">
    <property type="entry name" value="RmlC_Cupin_sf"/>
</dbReference>
<evidence type="ECO:0000313" key="2">
    <source>
        <dbReference type="EMBL" id="MBL6079690.1"/>
    </source>
</evidence>
<gene>
    <name evidence="2" type="ORF">JMJ56_16855</name>
</gene>
<reference evidence="2 3" key="1">
    <citation type="submission" date="2021-01" db="EMBL/GenBank/DDBJ databases">
        <title>Belnapia mucosa sp. nov. and Belnapia arida sp. nov., isolated from the Tabernas Desert (Almeria, Spain).</title>
        <authorList>
            <person name="Molina-Menor E."/>
            <person name="Vidal-Verdu A."/>
            <person name="Calonge A."/>
            <person name="Satari L."/>
            <person name="Pereto J."/>
            <person name="Porcar M."/>
        </authorList>
    </citation>
    <scope>NUCLEOTIDE SEQUENCE [LARGE SCALE GENOMIC DNA]</scope>
    <source>
        <strain evidence="2 3">T18</strain>
    </source>
</reference>
<comment type="caution">
    <text evidence="2">The sequence shown here is derived from an EMBL/GenBank/DDBJ whole genome shotgun (WGS) entry which is preliminary data.</text>
</comment>
<protein>
    <submittedName>
        <fullName evidence="2">Cupin domain-containing protein</fullName>
    </submittedName>
</protein>
<dbReference type="Proteomes" id="UP000660885">
    <property type="component" value="Unassembled WGS sequence"/>
</dbReference>
<dbReference type="InterPro" id="IPR013096">
    <property type="entry name" value="Cupin_2"/>
</dbReference>
<feature type="domain" description="Cupin type-2" evidence="1">
    <location>
        <begin position="1"/>
        <end position="57"/>
    </location>
</feature>
<dbReference type="SUPFAM" id="SSF51182">
    <property type="entry name" value="RmlC-like cupins"/>
    <property type="match status" value="1"/>
</dbReference>
<evidence type="ECO:0000313" key="3">
    <source>
        <dbReference type="Proteomes" id="UP000660885"/>
    </source>
</evidence>
<dbReference type="EMBL" id="JAETWB010000008">
    <property type="protein sequence ID" value="MBL6079690.1"/>
    <property type="molecule type" value="Genomic_DNA"/>
</dbReference>
<dbReference type="Pfam" id="PF07883">
    <property type="entry name" value="Cupin_2"/>
    <property type="match status" value="1"/>
</dbReference>
<sequence>MLVEVAPNVASPRHTHPGVESVVVLEGSGEQMIDGQAPIPLSAGATWQVAAGVPHAGRYGPQGCKFIVHLSVEKGKPMSAPA</sequence>
<proteinExistence type="predicted"/>
<dbReference type="Gene3D" id="2.60.120.10">
    <property type="entry name" value="Jelly Rolls"/>
    <property type="match status" value="1"/>
</dbReference>
<accession>A0ABS1U6B3</accession>
<name>A0ABS1U6B3_9PROT</name>
<dbReference type="PANTHER" id="PTHR38599">
    <property type="entry name" value="CUPIN DOMAIN PROTEIN (AFU_ORTHOLOGUE AFUA_3G13620)"/>
    <property type="match status" value="1"/>
</dbReference>
<evidence type="ECO:0000259" key="1">
    <source>
        <dbReference type="Pfam" id="PF07883"/>
    </source>
</evidence>
<dbReference type="InterPro" id="IPR014710">
    <property type="entry name" value="RmlC-like_jellyroll"/>
</dbReference>
<dbReference type="PANTHER" id="PTHR38599:SF1">
    <property type="entry name" value="CUPIN DOMAIN PROTEIN (AFU_ORTHOLOGUE AFUA_3G13620)"/>
    <property type="match status" value="1"/>
</dbReference>
<dbReference type="RefSeq" id="WP_202832940.1">
    <property type="nucleotide sequence ID" value="NZ_JAETWB010000008.1"/>
</dbReference>
<keyword evidence="3" id="KW-1185">Reference proteome</keyword>